<dbReference type="EMBL" id="HE858365">
    <property type="protein sequence ID" value="CCI61370.1"/>
    <property type="molecule type" value="Genomic_DNA"/>
</dbReference>
<protein>
    <submittedName>
        <fullName evidence="1">Four jointed protein kinase-like</fullName>
    </submittedName>
</protein>
<keyword evidence="1" id="KW-0418">Kinase</keyword>
<sequence>TLSILPLYEDRKREIPSQKAGELLSFYLSRMLGFDNIPIVVLSEVNASAPQWRGQDLAKAQWKEGKVVALIEWIKGLDEERSRVKMPPVILSAYEQGLTVTGQHPALSRMSKAELAELLQWGDMVILDYITGHYDRVASMQDGADKEKKPSILSENIRNLRKVPDTGKMWLIDNESGLLDAYELMYRDVDSGGRFMKFHTRMLQTMCVFRKSLIRKVKALASHADPASVLLHFTKEYEPFYHRLPKVWENAERSIISVCVLTRKVCKKALYTLGISISKAEKALGPRK</sequence>
<proteinExistence type="predicted"/>
<dbReference type="InterPro" id="IPR024868">
    <property type="entry name" value="FJX1/FJ"/>
</dbReference>
<dbReference type="GO" id="GO:0007267">
    <property type="term" value="P:cell-cell signaling"/>
    <property type="evidence" value="ECO:0007669"/>
    <property type="project" value="TreeGrafter"/>
</dbReference>
<dbReference type="PRINTS" id="PR02072">
    <property type="entry name" value="4JOINTEDBOX1"/>
</dbReference>
<evidence type="ECO:0000313" key="1">
    <source>
        <dbReference type="EMBL" id="CCI61370.1"/>
    </source>
</evidence>
<dbReference type="GO" id="GO:0005615">
    <property type="term" value="C:extracellular space"/>
    <property type="evidence" value="ECO:0007669"/>
    <property type="project" value="TreeGrafter"/>
</dbReference>
<dbReference type="PANTHER" id="PTHR13147">
    <property type="entry name" value="FOUR-JOINTED BOX PROTEIN 1"/>
    <property type="match status" value="1"/>
</dbReference>
<feature type="non-terminal residue" evidence="1">
    <location>
        <position position="288"/>
    </location>
</feature>
<keyword evidence="1" id="KW-0808">Transferase</keyword>
<name>I7IM46_PLADU</name>
<dbReference type="AlphaFoldDB" id="I7IM46"/>
<reference evidence="1" key="1">
    <citation type="submission" date="2012-06" db="EMBL/GenBank/DDBJ databases">
        <title>Wnt/beta-catenin and PCP pathways control CNS development in the annelid Platynereis dumerilii.</title>
        <authorList>
            <person name="Demilly A."/>
            <person name="Steinmetz P."/>
            <person name="Gazave E."/>
            <person name="Arendt D."/>
            <person name="Vervoort M."/>
        </authorList>
    </citation>
    <scope>NUCLEOTIDE SEQUENCE</scope>
</reference>
<feature type="non-terminal residue" evidence="1">
    <location>
        <position position="1"/>
    </location>
</feature>
<gene>
    <name evidence="1" type="primary">four-jointed-like</name>
</gene>
<accession>I7IM46</accession>
<dbReference type="GO" id="GO:0016301">
    <property type="term" value="F:kinase activity"/>
    <property type="evidence" value="ECO:0007669"/>
    <property type="project" value="UniProtKB-KW"/>
</dbReference>
<dbReference type="PANTHER" id="PTHR13147:SF5">
    <property type="entry name" value="FOUR-JOINTED BOX PROTEIN 1"/>
    <property type="match status" value="1"/>
</dbReference>
<organism evidence="1">
    <name type="scientific">Platynereis dumerilii</name>
    <name type="common">Dumeril's clam worm</name>
    <dbReference type="NCBI Taxonomy" id="6359"/>
    <lineage>
        <taxon>Eukaryota</taxon>
        <taxon>Metazoa</taxon>
        <taxon>Spiralia</taxon>
        <taxon>Lophotrochozoa</taxon>
        <taxon>Annelida</taxon>
        <taxon>Polychaeta</taxon>
        <taxon>Errantia</taxon>
        <taxon>Phyllodocida</taxon>
        <taxon>Nereididae</taxon>
        <taxon>Platynereis</taxon>
    </lineage>
</organism>